<comment type="caution">
    <text evidence="1">The sequence shown here is derived from an EMBL/GenBank/DDBJ whole genome shotgun (WGS) entry which is preliminary data.</text>
</comment>
<sequence length="54" mass="5992">MPAWVKTNTKVVWAYDTPYCATPMADPTLAYQVIRMLAPPTACWQEVAPGSDSF</sequence>
<name>A0A8T1U486_9STRA</name>
<dbReference type="AlphaFoldDB" id="A0A8T1U486"/>
<dbReference type="OrthoDB" id="89909at2759"/>
<dbReference type="EMBL" id="JAENGZ010000774">
    <property type="protein sequence ID" value="KAG6954076.1"/>
    <property type="molecule type" value="Genomic_DNA"/>
</dbReference>
<reference evidence="1" key="1">
    <citation type="submission" date="2021-01" db="EMBL/GenBank/DDBJ databases">
        <title>Phytophthora aleatoria, a newly-described species from Pinus radiata is distinct from Phytophthora cactorum isolates based on comparative genomics.</title>
        <authorList>
            <person name="Mcdougal R."/>
            <person name="Panda P."/>
            <person name="Williams N."/>
            <person name="Studholme D.J."/>
        </authorList>
    </citation>
    <scope>NUCLEOTIDE SEQUENCE</scope>
    <source>
        <strain evidence="1">NZFS 3830</strain>
    </source>
</reference>
<evidence type="ECO:0000313" key="2">
    <source>
        <dbReference type="Proteomes" id="UP000688947"/>
    </source>
</evidence>
<dbReference type="Proteomes" id="UP000688947">
    <property type="component" value="Unassembled WGS sequence"/>
</dbReference>
<gene>
    <name evidence="1" type="ORF">JG687_00012020</name>
</gene>
<proteinExistence type="predicted"/>
<accession>A0A8T1U486</accession>
<protein>
    <submittedName>
        <fullName evidence="1">Uncharacterized protein</fullName>
    </submittedName>
</protein>
<organism evidence="1 2">
    <name type="scientific">Phytophthora cactorum</name>
    <dbReference type="NCBI Taxonomy" id="29920"/>
    <lineage>
        <taxon>Eukaryota</taxon>
        <taxon>Sar</taxon>
        <taxon>Stramenopiles</taxon>
        <taxon>Oomycota</taxon>
        <taxon>Peronosporomycetes</taxon>
        <taxon>Peronosporales</taxon>
        <taxon>Peronosporaceae</taxon>
        <taxon>Phytophthora</taxon>
    </lineage>
</organism>
<evidence type="ECO:0000313" key="1">
    <source>
        <dbReference type="EMBL" id="KAG6954076.1"/>
    </source>
</evidence>